<evidence type="ECO:0000313" key="2">
    <source>
        <dbReference type="EMBL" id="SJN54621.1"/>
    </source>
</evidence>
<evidence type="ECO:0000256" key="1">
    <source>
        <dbReference type="SAM" id="Phobius"/>
    </source>
</evidence>
<reference evidence="3" key="1">
    <citation type="submission" date="2017-02" db="EMBL/GenBank/DDBJ databases">
        <authorList>
            <person name="Rodrigo-Torres L."/>
            <person name="Arahal R.D."/>
            <person name="Lucena T."/>
        </authorList>
    </citation>
    <scope>NUCLEOTIDE SEQUENCE [LARGE SCALE GENOMIC DNA]</scope>
    <source>
        <strain evidence="3">CECT 7878</strain>
    </source>
</reference>
<dbReference type="Proteomes" id="UP000188276">
    <property type="component" value="Unassembled WGS sequence"/>
</dbReference>
<sequence length="106" mass="12092">MMSDSTIQVLSDGFTWSSLLQIAMTEWVVIEFILIVLFIFNKNKKRMIAIGFERKTINIKDEGKLNDFIFMSVVAAFIVGLLTMSLFIGQSVISLFTQMSFSFYAL</sequence>
<keyword evidence="1" id="KW-0472">Membrane</keyword>
<proteinExistence type="predicted"/>
<protein>
    <submittedName>
        <fullName evidence="2">Uncharacterized protein</fullName>
    </submittedName>
</protein>
<keyword evidence="3" id="KW-1185">Reference proteome</keyword>
<feature type="transmembrane region" description="Helical" evidence="1">
    <location>
        <begin position="68"/>
        <end position="96"/>
    </location>
</feature>
<keyword evidence="1" id="KW-0812">Transmembrane</keyword>
<gene>
    <name evidence="2" type="ORF">VR7878_00852</name>
</gene>
<dbReference type="EMBL" id="FULE01000014">
    <property type="protein sequence ID" value="SJN54621.1"/>
    <property type="molecule type" value="Genomic_DNA"/>
</dbReference>
<evidence type="ECO:0000313" key="3">
    <source>
        <dbReference type="Proteomes" id="UP000188276"/>
    </source>
</evidence>
<organism evidence="2 3">
    <name type="scientific">Vibrio ruber (strain DSM 16370 / JCM 11486 / BCRC 17186 / CECT 7878 / LMG 23124 / VR1)</name>
    <dbReference type="NCBI Taxonomy" id="1123498"/>
    <lineage>
        <taxon>Bacteria</taxon>
        <taxon>Pseudomonadati</taxon>
        <taxon>Pseudomonadota</taxon>
        <taxon>Gammaproteobacteria</taxon>
        <taxon>Vibrionales</taxon>
        <taxon>Vibrionaceae</taxon>
        <taxon>Vibrio</taxon>
    </lineage>
</organism>
<dbReference type="RefSeq" id="WP_077333714.1">
    <property type="nucleotide sequence ID" value="NZ_FULE01000014.1"/>
</dbReference>
<dbReference type="STRING" id="1123498.VR7878_00852"/>
<accession>A0A1R4LDH0</accession>
<feature type="transmembrane region" description="Helical" evidence="1">
    <location>
        <begin position="20"/>
        <end position="40"/>
    </location>
</feature>
<name>A0A1R4LDH0_VIBR1</name>
<dbReference type="AlphaFoldDB" id="A0A1R4LDH0"/>
<keyword evidence="1" id="KW-1133">Transmembrane helix</keyword>